<protein>
    <submittedName>
        <fullName evidence="1">Uncharacterized protein</fullName>
    </submittedName>
</protein>
<gene>
    <name evidence="1" type="ORF">Taro_056401</name>
</gene>
<dbReference type="AlphaFoldDB" id="A0A843XX86"/>
<keyword evidence="2" id="KW-1185">Reference proteome</keyword>
<accession>A0A843XX86</accession>
<dbReference type="EMBL" id="NMUH01015900">
    <property type="protein sequence ID" value="MQM23337.1"/>
    <property type="molecule type" value="Genomic_DNA"/>
</dbReference>
<name>A0A843XX86_COLES</name>
<sequence>MSKQAIVTVAQHAHLVLAVRWNSRSSRWPCYAQVQRSDVIQGKSELLIAVWTHKQKGTDDYVSESARMIAETCDRMMADHYVKSTHQPGMDPETLVDVVGGPKKGQVYSFGDNLDTIPMLSSYASSVAPPTYTSSSTVTLGGGGEDIRTLIREELSQQLPLHLGTMVEQLVAAIRGVGPS</sequence>
<dbReference type="Proteomes" id="UP000652761">
    <property type="component" value="Unassembled WGS sequence"/>
</dbReference>
<reference evidence="1" key="1">
    <citation type="submission" date="2017-07" db="EMBL/GenBank/DDBJ databases">
        <title>Taro Niue Genome Assembly and Annotation.</title>
        <authorList>
            <person name="Atibalentja N."/>
            <person name="Keating K."/>
            <person name="Fields C.J."/>
        </authorList>
    </citation>
    <scope>NUCLEOTIDE SEQUENCE</scope>
    <source>
        <strain evidence="1">Niue_2</strain>
        <tissue evidence="1">Leaf</tissue>
    </source>
</reference>
<proteinExistence type="predicted"/>
<comment type="caution">
    <text evidence="1">The sequence shown here is derived from an EMBL/GenBank/DDBJ whole genome shotgun (WGS) entry which is preliminary data.</text>
</comment>
<organism evidence="1 2">
    <name type="scientific">Colocasia esculenta</name>
    <name type="common">Wild taro</name>
    <name type="synonym">Arum esculentum</name>
    <dbReference type="NCBI Taxonomy" id="4460"/>
    <lineage>
        <taxon>Eukaryota</taxon>
        <taxon>Viridiplantae</taxon>
        <taxon>Streptophyta</taxon>
        <taxon>Embryophyta</taxon>
        <taxon>Tracheophyta</taxon>
        <taxon>Spermatophyta</taxon>
        <taxon>Magnoliopsida</taxon>
        <taxon>Liliopsida</taxon>
        <taxon>Araceae</taxon>
        <taxon>Aroideae</taxon>
        <taxon>Colocasieae</taxon>
        <taxon>Colocasia</taxon>
    </lineage>
</organism>
<evidence type="ECO:0000313" key="2">
    <source>
        <dbReference type="Proteomes" id="UP000652761"/>
    </source>
</evidence>
<evidence type="ECO:0000313" key="1">
    <source>
        <dbReference type="EMBL" id="MQM23337.1"/>
    </source>
</evidence>